<name>A0A6J4TLR8_9BACT</name>
<feature type="non-terminal residue" evidence="2">
    <location>
        <position position="51"/>
    </location>
</feature>
<proteinExistence type="predicted"/>
<dbReference type="EMBL" id="CADCWE010000032">
    <property type="protein sequence ID" value="CAA9526738.1"/>
    <property type="molecule type" value="Genomic_DNA"/>
</dbReference>
<feature type="compositionally biased region" description="Basic residues" evidence="1">
    <location>
        <begin position="1"/>
        <end position="20"/>
    </location>
</feature>
<organism evidence="2">
    <name type="scientific">uncultured Thermomicrobiales bacterium</name>
    <dbReference type="NCBI Taxonomy" id="1645740"/>
    <lineage>
        <taxon>Bacteria</taxon>
        <taxon>Pseudomonadati</taxon>
        <taxon>Thermomicrobiota</taxon>
        <taxon>Thermomicrobia</taxon>
        <taxon>Thermomicrobiales</taxon>
        <taxon>environmental samples</taxon>
    </lineage>
</organism>
<feature type="non-terminal residue" evidence="2">
    <location>
        <position position="1"/>
    </location>
</feature>
<sequence>GSRDRARRRGRVRRKHRLGRHPQPEPAADRPVRPGRGRAVGGQGARVQSRI</sequence>
<evidence type="ECO:0000313" key="2">
    <source>
        <dbReference type="EMBL" id="CAA9526738.1"/>
    </source>
</evidence>
<protein>
    <submittedName>
        <fullName evidence="2">Uncharacterized protein</fullName>
    </submittedName>
</protein>
<evidence type="ECO:0000256" key="1">
    <source>
        <dbReference type="SAM" id="MobiDB-lite"/>
    </source>
</evidence>
<feature type="region of interest" description="Disordered" evidence="1">
    <location>
        <begin position="1"/>
        <end position="51"/>
    </location>
</feature>
<gene>
    <name evidence="2" type="ORF">AVDCRST_MAG73-471</name>
</gene>
<reference evidence="2" key="1">
    <citation type="submission" date="2020-02" db="EMBL/GenBank/DDBJ databases">
        <authorList>
            <person name="Meier V. D."/>
        </authorList>
    </citation>
    <scope>NUCLEOTIDE SEQUENCE</scope>
    <source>
        <strain evidence="2">AVDCRST_MAG73</strain>
    </source>
</reference>
<accession>A0A6J4TLR8</accession>
<dbReference type="AlphaFoldDB" id="A0A6J4TLR8"/>